<dbReference type="InterPro" id="IPR005122">
    <property type="entry name" value="Uracil-DNA_glycosylase-like"/>
</dbReference>
<organism evidence="11 12">
    <name type="scientific">Gluconobacter oxydans DSM 3504</name>
    <dbReference type="NCBI Taxonomy" id="1288313"/>
    <lineage>
        <taxon>Bacteria</taxon>
        <taxon>Pseudomonadati</taxon>
        <taxon>Pseudomonadota</taxon>
        <taxon>Alphaproteobacteria</taxon>
        <taxon>Acetobacterales</taxon>
        <taxon>Acetobacteraceae</taxon>
        <taxon>Gluconobacter</taxon>
    </lineage>
</organism>
<dbReference type="PANTHER" id="PTHR33693:SF9">
    <property type="entry name" value="TYPE-4 URACIL-DNA GLYCOSYLASE"/>
    <property type="match status" value="1"/>
</dbReference>
<keyword evidence="6" id="KW-0378">Hydrolase</keyword>
<dbReference type="HOGENOM" id="CLU_046101_1_0_5"/>
<dbReference type="AlphaFoldDB" id="A0A067Z1J3"/>
<protein>
    <recommendedName>
        <fullName evidence="2">Type-4 uracil-DNA glycosylase</fullName>
    </recommendedName>
</protein>
<dbReference type="NCBIfam" id="TIGR03914">
    <property type="entry name" value="UDG_fam_dom"/>
    <property type="match status" value="1"/>
</dbReference>
<evidence type="ECO:0000256" key="1">
    <source>
        <dbReference type="ARBA" id="ARBA00006521"/>
    </source>
</evidence>
<dbReference type="KEGG" id="goy:GLS_c01390"/>
<dbReference type="GO" id="GO:0097506">
    <property type="term" value="F:deaminated base DNA N-glycosylase activity"/>
    <property type="evidence" value="ECO:0007669"/>
    <property type="project" value="UniProtKB-ARBA"/>
</dbReference>
<evidence type="ECO:0000259" key="10">
    <source>
        <dbReference type="SMART" id="SM00986"/>
    </source>
</evidence>
<evidence type="ECO:0000256" key="5">
    <source>
        <dbReference type="ARBA" id="ARBA00022763"/>
    </source>
</evidence>
<dbReference type="GO" id="GO:0006281">
    <property type="term" value="P:DNA repair"/>
    <property type="evidence" value="ECO:0007669"/>
    <property type="project" value="UniProtKB-KW"/>
</dbReference>
<keyword evidence="8" id="KW-0411">Iron-sulfur</keyword>
<keyword evidence="11" id="KW-0548">Nucleotidyltransferase</keyword>
<dbReference type="SMART" id="SM00987">
    <property type="entry name" value="UreE_C"/>
    <property type="match status" value="1"/>
</dbReference>
<keyword evidence="9" id="KW-0234">DNA repair</keyword>
<evidence type="ECO:0000256" key="2">
    <source>
        <dbReference type="ARBA" id="ARBA00019403"/>
    </source>
</evidence>
<evidence type="ECO:0000256" key="3">
    <source>
        <dbReference type="ARBA" id="ARBA00022485"/>
    </source>
</evidence>
<evidence type="ECO:0000256" key="6">
    <source>
        <dbReference type="ARBA" id="ARBA00022801"/>
    </source>
</evidence>
<dbReference type="CDD" id="cd10030">
    <property type="entry name" value="UDG-F4_TTUDGA_SPO1dp_like"/>
    <property type="match status" value="1"/>
</dbReference>
<dbReference type="InterPro" id="IPR051536">
    <property type="entry name" value="UDG_Type-4/5"/>
</dbReference>
<keyword evidence="7" id="KW-0408">Iron</keyword>
<dbReference type="GO" id="GO:0046872">
    <property type="term" value="F:metal ion binding"/>
    <property type="evidence" value="ECO:0007669"/>
    <property type="project" value="UniProtKB-KW"/>
</dbReference>
<reference evidence="11 12" key="1">
    <citation type="journal article" date="2015" name="Appl. Microbiol. Biotechnol.">
        <title>The consequence of an additional NADH dehydrogenase paralog on the growth of Gluconobacter oxydans DSM3504.</title>
        <authorList>
            <person name="Kostner D."/>
            <person name="Luchterhand B."/>
            <person name="Junker A."/>
            <person name="Volland S."/>
            <person name="Daniel R."/>
            <person name="Buchs J."/>
            <person name="Liebl W."/>
            <person name="Ehrenreich A."/>
        </authorList>
    </citation>
    <scope>NUCLEOTIDE SEQUENCE [LARGE SCALE GENOMIC DNA]</scope>
    <source>
        <strain evidence="11">DSM 3504</strain>
    </source>
</reference>
<evidence type="ECO:0000313" key="11">
    <source>
        <dbReference type="EMBL" id="AHK70069.1"/>
    </source>
</evidence>
<dbReference type="SMART" id="SM00986">
    <property type="entry name" value="UDG"/>
    <property type="match status" value="1"/>
</dbReference>
<comment type="similarity">
    <text evidence="1">Belongs to the uracil-DNA glycosylase (UDG) superfamily. Type 4 (UDGa) family.</text>
</comment>
<accession>A0A067Z1J3</accession>
<keyword evidence="11" id="KW-0808">Transferase</keyword>
<dbReference type="PANTHER" id="PTHR33693">
    <property type="entry name" value="TYPE-5 URACIL-DNA GLYCOSYLASE"/>
    <property type="match status" value="1"/>
</dbReference>
<gene>
    <name evidence="11" type="ORF">GLS_c01390</name>
</gene>
<dbReference type="GO" id="GO:0016779">
    <property type="term" value="F:nucleotidyltransferase activity"/>
    <property type="evidence" value="ECO:0007669"/>
    <property type="project" value="UniProtKB-KW"/>
</dbReference>
<dbReference type="Gene3D" id="3.40.470.10">
    <property type="entry name" value="Uracil-DNA glycosylase-like domain"/>
    <property type="match status" value="1"/>
</dbReference>
<evidence type="ECO:0000256" key="7">
    <source>
        <dbReference type="ARBA" id="ARBA00023004"/>
    </source>
</evidence>
<evidence type="ECO:0000256" key="9">
    <source>
        <dbReference type="ARBA" id="ARBA00023204"/>
    </source>
</evidence>
<sequence>MNRETVVLSTTSDFSGWHAWSRKLLHERVPAESVRWVIKTPADLYAPSATRVLPSAPSTTSVPRSLASLFPAVFVSEAPERFQLLYITLQTLRDDHSVPDELVEQLTRLAIESRERILDLRCQMPDARNPDWQVVRTSHASALIDSQAAALADLRPAPWVVMAPERTLFWNGQEYRFGPGLEDDSADPAEIVAAARSIATAGAGNEWWDGIAPVRLHPDAADVASSPSLASLRGKAIDCRMCDICGPATRTVSGEGNPEARIIFVGEQPGDQEDLQGRPFVGPAGQLFDRALKEAGGNRAQAWITNTVKHFKFVPRGNRRIHQKPDATEITACSPWLATERKVLAPKVTVMLGVTGASAVLGRQVTVSRERSRPIPLADGSIGLVTVHPSYLLRLPDEESKTREYTKFVTDLRMAISALAG</sequence>
<dbReference type="InterPro" id="IPR005273">
    <property type="entry name" value="Ura-DNA_glyco_family4"/>
</dbReference>
<keyword evidence="4" id="KW-0479">Metal-binding</keyword>
<feature type="domain" description="Uracil-DNA glycosylase-like" evidence="10">
    <location>
        <begin position="253"/>
        <end position="413"/>
    </location>
</feature>
<evidence type="ECO:0000313" key="12">
    <source>
        <dbReference type="Proteomes" id="UP000031656"/>
    </source>
</evidence>
<proteinExistence type="inferred from homology"/>
<dbReference type="EMBL" id="CP004373">
    <property type="protein sequence ID" value="AHK70069.1"/>
    <property type="molecule type" value="Genomic_DNA"/>
</dbReference>
<evidence type="ECO:0000256" key="4">
    <source>
        <dbReference type="ARBA" id="ARBA00022723"/>
    </source>
</evidence>
<keyword evidence="5" id="KW-0227">DNA damage</keyword>
<dbReference type="InterPro" id="IPR036895">
    <property type="entry name" value="Uracil-DNA_glycosylase-like_sf"/>
</dbReference>
<evidence type="ECO:0000256" key="8">
    <source>
        <dbReference type="ARBA" id="ARBA00023014"/>
    </source>
</evidence>
<dbReference type="GO" id="GO:0051539">
    <property type="term" value="F:4 iron, 4 sulfur cluster binding"/>
    <property type="evidence" value="ECO:0007669"/>
    <property type="project" value="UniProtKB-KW"/>
</dbReference>
<name>A0A067Z1J3_GLUOY</name>
<keyword evidence="3" id="KW-0004">4Fe-4S</keyword>
<dbReference type="SUPFAM" id="SSF52141">
    <property type="entry name" value="Uracil-DNA glycosylase-like"/>
    <property type="match status" value="1"/>
</dbReference>
<dbReference type="Pfam" id="PF03167">
    <property type="entry name" value="UDG"/>
    <property type="match status" value="1"/>
</dbReference>
<dbReference type="Proteomes" id="UP000031656">
    <property type="component" value="Chromosome"/>
</dbReference>